<feature type="signal peptide" evidence="2">
    <location>
        <begin position="1"/>
        <end position="27"/>
    </location>
</feature>
<sequence length="238" mass="24995">MRPNLPKMLWVCSLSLSALFIGSASYAAPTLSVDEGYDFTTPSHMSYTASITDASGTTLTEEMCSKLQLGGETPIFESNGSAHTCRISADYEGSSLSQFLTTSEAGFSFSSQTSIILAGITDGTNASGDSPTVNINVQFPEGYVPTSANTSGEVDPAKRAVHWTNAPSIVSATGEVDATQQAAPSASTNDDQSSSQNGSQGVPAKYVAIGVCFLSAIAAWTVRLRKGKDYRPAQHQQR</sequence>
<feature type="region of interest" description="Disordered" evidence="1">
    <location>
        <begin position="177"/>
        <end position="200"/>
    </location>
</feature>
<proteinExistence type="predicted"/>
<evidence type="ECO:0000313" key="3">
    <source>
        <dbReference type="EMBL" id="VYS93896.1"/>
    </source>
</evidence>
<organism evidence="3">
    <name type="scientific">Schaalia odontolytica</name>
    <dbReference type="NCBI Taxonomy" id="1660"/>
    <lineage>
        <taxon>Bacteria</taxon>
        <taxon>Bacillati</taxon>
        <taxon>Actinomycetota</taxon>
        <taxon>Actinomycetes</taxon>
        <taxon>Actinomycetales</taxon>
        <taxon>Actinomycetaceae</taxon>
        <taxon>Schaalia</taxon>
    </lineage>
</organism>
<evidence type="ECO:0000256" key="1">
    <source>
        <dbReference type="SAM" id="MobiDB-lite"/>
    </source>
</evidence>
<accession>A0A6N2SL86</accession>
<gene>
    <name evidence="3" type="ORF">AOLFYP35_00911</name>
</gene>
<dbReference type="AlphaFoldDB" id="A0A6N2SL86"/>
<evidence type="ECO:0000256" key="2">
    <source>
        <dbReference type="SAM" id="SignalP"/>
    </source>
</evidence>
<name>A0A6N2SL86_9ACTO</name>
<keyword evidence="2" id="KW-0732">Signal</keyword>
<protein>
    <submittedName>
        <fullName evidence="3">Uncharacterized protein</fullName>
    </submittedName>
</protein>
<feature type="compositionally biased region" description="Polar residues" evidence="1">
    <location>
        <begin position="178"/>
        <end position="188"/>
    </location>
</feature>
<dbReference type="EMBL" id="CACRSM010000002">
    <property type="protein sequence ID" value="VYS93896.1"/>
    <property type="molecule type" value="Genomic_DNA"/>
</dbReference>
<reference evidence="3" key="1">
    <citation type="submission" date="2019-11" db="EMBL/GenBank/DDBJ databases">
        <authorList>
            <person name="Feng L."/>
        </authorList>
    </citation>
    <scope>NUCLEOTIDE SEQUENCE</scope>
    <source>
        <strain evidence="3">AodontolyticusLFYP35</strain>
    </source>
</reference>
<feature type="compositionally biased region" description="Low complexity" evidence="1">
    <location>
        <begin position="189"/>
        <end position="200"/>
    </location>
</feature>
<feature type="chain" id="PRO_5027047230" evidence="2">
    <location>
        <begin position="28"/>
        <end position="238"/>
    </location>
</feature>